<feature type="region of interest" description="Disordered" evidence="1">
    <location>
        <begin position="146"/>
        <end position="174"/>
    </location>
</feature>
<evidence type="ECO:0000256" key="1">
    <source>
        <dbReference type="SAM" id="MobiDB-lite"/>
    </source>
</evidence>
<keyword evidence="2" id="KW-0732">Signal</keyword>
<accession>A0AAV7IZI8</accession>
<reference evidence="3 4" key="1">
    <citation type="journal article" date="2021" name="J. Hered.">
        <title>A chromosome-level genome assembly of the parasitoid wasp, Cotesia glomerata (Hymenoptera: Braconidae).</title>
        <authorList>
            <person name="Pinto B.J."/>
            <person name="Weis J.J."/>
            <person name="Gamble T."/>
            <person name="Ode P.J."/>
            <person name="Paul R."/>
            <person name="Zaspel J.M."/>
        </authorList>
    </citation>
    <scope>NUCLEOTIDE SEQUENCE [LARGE SCALE GENOMIC DNA]</scope>
    <source>
        <strain evidence="3">CgM1</strain>
    </source>
</reference>
<feature type="region of interest" description="Disordered" evidence="1">
    <location>
        <begin position="353"/>
        <end position="382"/>
    </location>
</feature>
<feature type="compositionally biased region" description="Basic and acidic residues" evidence="1">
    <location>
        <begin position="546"/>
        <end position="563"/>
    </location>
</feature>
<dbReference type="AlphaFoldDB" id="A0AAV7IZI8"/>
<organism evidence="3 4">
    <name type="scientific">Cotesia glomerata</name>
    <name type="common">Lepidopteran parasitic wasp</name>
    <name type="synonym">Apanteles glomeratus</name>
    <dbReference type="NCBI Taxonomy" id="32391"/>
    <lineage>
        <taxon>Eukaryota</taxon>
        <taxon>Metazoa</taxon>
        <taxon>Ecdysozoa</taxon>
        <taxon>Arthropoda</taxon>
        <taxon>Hexapoda</taxon>
        <taxon>Insecta</taxon>
        <taxon>Pterygota</taxon>
        <taxon>Neoptera</taxon>
        <taxon>Endopterygota</taxon>
        <taxon>Hymenoptera</taxon>
        <taxon>Apocrita</taxon>
        <taxon>Ichneumonoidea</taxon>
        <taxon>Braconidae</taxon>
        <taxon>Microgastrinae</taxon>
        <taxon>Cotesia</taxon>
    </lineage>
</organism>
<evidence type="ECO:0000256" key="2">
    <source>
        <dbReference type="SAM" id="SignalP"/>
    </source>
</evidence>
<dbReference type="Proteomes" id="UP000826195">
    <property type="component" value="Unassembled WGS sequence"/>
</dbReference>
<feature type="compositionally biased region" description="Low complexity" evidence="1">
    <location>
        <begin position="146"/>
        <end position="156"/>
    </location>
</feature>
<proteinExistence type="predicted"/>
<dbReference type="EMBL" id="JAHXZJ010000374">
    <property type="protein sequence ID" value="KAH0561495.1"/>
    <property type="molecule type" value="Genomic_DNA"/>
</dbReference>
<protein>
    <submittedName>
        <fullName evidence="3">Uncharacterized protein</fullName>
    </submittedName>
</protein>
<evidence type="ECO:0000313" key="3">
    <source>
        <dbReference type="EMBL" id="KAH0561495.1"/>
    </source>
</evidence>
<feature type="signal peptide" evidence="2">
    <location>
        <begin position="1"/>
        <end position="15"/>
    </location>
</feature>
<feature type="region of interest" description="Disordered" evidence="1">
    <location>
        <begin position="546"/>
        <end position="609"/>
    </location>
</feature>
<feature type="chain" id="PRO_5043574634" evidence="2">
    <location>
        <begin position="16"/>
        <end position="609"/>
    </location>
</feature>
<feature type="compositionally biased region" description="Low complexity" evidence="1">
    <location>
        <begin position="354"/>
        <end position="380"/>
    </location>
</feature>
<comment type="caution">
    <text evidence="3">The sequence shown here is derived from an EMBL/GenBank/DDBJ whole genome shotgun (WGS) entry which is preliminary data.</text>
</comment>
<feature type="compositionally biased region" description="Low complexity" evidence="1">
    <location>
        <begin position="579"/>
        <end position="590"/>
    </location>
</feature>
<keyword evidence="4" id="KW-1185">Reference proteome</keyword>
<gene>
    <name evidence="3" type="ORF">KQX54_017151</name>
</gene>
<name>A0AAV7IZI8_COTGL</name>
<evidence type="ECO:0000313" key="4">
    <source>
        <dbReference type="Proteomes" id="UP000826195"/>
    </source>
</evidence>
<sequence length="609" mass="64125">MKIILGFLLCGLACALPYNKTGKLESLKTKTDLKTKEDKLFTSLLPKVSNHTGVNNSRAKKQATYYLVQPDSSQCCPCSGAGASGTIGTTGTIGTSGDVGIIGTTGTVGTTGTYRIVETTGNTGTTGTIGTSGTGGHSGTIRVVETTGNTGTTGTIGTSGTGGHTRIIRVGGIGTTGTKGTGTITNENYNYGSSSLSGETTYLFQPGSTSSQGGQLTTCCHPCVVPAPQPAPQPPVVVAVDNPPPPPPTQPPIVVQFESHPVPQPDIYLHMNTPAVQMQNSCSNNTHTEKVVEHKCDESTKCDQDTYVVLPPADTQSSVMYVQFPIIQHQTPVFPQILVGSSKLMNACLNKNGSSSVAESESSSSSSSLSSSSSSETVSSGYNSGASFEVTQQVDAGNSNNNNGQLLHLPVEANQQGQFYSGQVYQSGPFNGYGLGQFNQPGPFDPQVNSNAPLQSHICGVQSDLNFNRFQPSPGSWAGNFEVPREQQIYRYPSFRAANNDDLNNQISQLNPVTGRPDQHVGQGQMAPDNLMKRYFSRSVPADKGAEFDSSEVKSSADSHEVQPQDGKVASVSPPAQVLTSLKKNSLKSSENNKDSSGSKISDRKKFKN</sequence>